<dbReference type="eggNOG" id="ENOG502TFNV">
    <property type="taxonomic scope" value="Eukaryota"/>
</dbReference>
<gene>
    <name evidence="1" type="ORF">FL82_05613</name>
</gene>
<dbReference type="HOGENOM" id="CLU_565283_0_0_1"/>
<dbReference type="Proteomes" id="UP000216624">
    <property type="component" value="Unassembled WGS sequence"/>
</dbReference>
<dbReference type="GO" id="GO:0007079">
    <property type="term" value="P:mitotic chromosome movement towards spindle pole"/>
    <property type="evidence" value="ECO:0007669"/>
    <property type="project" value="EnsemblMetazoa"/>
</dbReference>
<keyword evidence="2" id="KW-1185">Reference proteome</keyword>
<dbReference type="GO" id="GO:1905561">
    <property type="term" value="P:positive regulation of kinetochore assembly"/>
    <property type="evidence" value="ECO:0007669"/>
    <property type="project" value="EnsemblMetazoa"/>
</dbReference>
<dbReference type="GO" id="GO:0090268">
    <property type="term" value="P:activation of mitotic cell cycle spindle assembly checkpoint"/>
    <property type="evidence" value="ECO:0007669"/>
    <property type="project" value="EnsemblMetazoa"/>
</dbReference>
<proteinExistence type="predicted"/>
<dbReference type="STRING" id="31234.E3MN20"/>
<dbReference type="GO" id="GO:0034501">
    <property type="term" value="P:protein localization to kinetochore"/>
    <property type="evidence" value="ECO:0007669"/>
    <property type="project" value="EnsemblMetazoa"/>
</dbReference>
<accession>A0A261AYI4</accession>
<dbReference type="GO" id="GO:1905824">
    <property type="term" value="P:positive regulation of mitotic sister chromatid arm separation"/>
    <property type="evidence" value="ECO:0007669"/>
    <property type="project" value="EnsemblMetazoa"/>
</dbReference>
<dbReference type="OrthoDB" id="5797947at2759"/>
<dbReference type="PANTHER" id="PTHR23159:SF31">
    <property type="entry name" value="CENTROSOME-ASSOCIATED PROTEIN CEP250 ISOFORM X1"/>
    <property type="match status" value="1"/>
</dbReference>
<dbReference type="GO" id="GO:0000776">
    <property type="term" value="C:kinetochore"/>
    <property type="evidence" value="ECO:0007669"/>
    <property type="project" value="EnsemblMetazoa"/>
</dbReference>
<dbReference type="OMA" id="REETHRC"/>
<dbReference type="CTD" id="9797740"/>
<dbReference type="GO" id="GO:0009792">
    <property type="term" value="P:embryo development ending in birth or egg hatching"/>
    <property type="evidence" value="ECO:0007669"/>
    <property type="project" value="EnsemblMetazoa"/>
</dbReference>
<dbReference type="EMBL" id="NMWX01000004">
    <property type="protein sequence ID" value="OZG02536.1"/>
    <property type="molecule type" value="Genomic_DNA"/>
</dbReference>
<dbReference type="GO" id="GO:1905342">
    <property type="term" value="P:positive regulation of protein localization to kinetochore"/>
    <property type="evidence" value="ECO:0007669"/>
    <property type="project" value="EnsemblMetazoa"/>
</dbReference>
<sequence length="481" mass="55748">MPDDDEKLQLRADVERYRKAIRQKDDMIEEMENELNHYGKPAISDGKAEAREKELNGRIRDLQFEMDEKDAAIHDQTDLISSLRSEIEKLEKTNRELINRSECNESDESNSFVESEMIRISEECEKFKEVASTLYEQNRELKKEAVELREEHDSAMGHVKNLESHIKTNEEEIARLEGEVFDLKNSNQGKHASTGNSIFAEAMEAEQKLEEDLKVLFREKQSLMSMVKRLTMEKDEAEERARSFMNRGLIVRNAINHIDVEEMRRLSARNRELETERTHFWERMFIKMKTVPKKEIGAIIVGYFESFKCSIASIKGGFDDLMKKNEQNLTIIRGQNQDLENQRVKIEQLQFDMECLERKLRSAVKAESEDSQLRAPLKPMNNSRPSFFVKPKKTDPVPPLETSMSNMMMTPQKPSPVITARSTAKKEDSSEWAERRLKAKAEKKSATPTPRYNYVTMSAPVPKFKAAVLQMPSTLPESQEN</sequence>
<dbReference type="KEGG" id="crq:GCK72_005712"/>
<comment type="caution">
    <text evidence="1">The sequence shown here is derived from an EMBL/GenBank/DDBJ whole genome shotgun (WGS) entry which is preliminary data.</text>
</comment>
<dbReference type="GO" id="GO:0005874">
    <property type="term" value="C:microtubule"/>
    <property type="evidence" value="ECO:0007669"/>
    <property type="project" value="EnsemblMetazoa"/>
</dbReference>
<dbReference type="GO" id="GO:1902423">
    <property type="term" value="P:regulation of attachment of mitotic spindle microtubules to kinetochore"/>
    <property type="evidence" value="ECO:0007669"/>
    <property type="project" value="EnsemblMetazoa"/>
</dbReference>
<dbReference type="PANTHER" id="PTHR23159">
    <property type="entry name" value="CENTROSOMAL PROTEIN 2"/>
    <property type="match status" value="1"/>
</dbReference>
<evidence type="ECO:0000313" key="1">
    <source>
        <dbReference type="EMBL" id="OZG02536.1"/>
    </source>
</evidence>
<reference evidence="1" key="1">
    <citation type="submission" date="2017-08" db="EMBL/GenBank/DDBJ databases">
        <authorList>
            <person name="de Groot N.N."/>
        </authorList>
    </citation>
    <scope>NUCLEOTIDE SEQUENCE [LARGE SCALE GENOMIC DNA]</scope>
    <source>
        <strain evidence="1">PX439</strain>
    </source>
</reference>
<name>A0A261AYI4_CAERE</name>
<organism evidence="1 2">
    <name type="scientific">Caenorhabditis remanei</name>
    <name type="common">Caenorhabditis vulgaris</name>
    <dbReference type="NCBI Taxonomy" id="31234"/>
    <lineage>
        <taxon>Eukaryota</taxon>
        <taxon>Metazoa</taxon>
        <taxon>Ecdysozoa</taxon>
        <taxon>Nematoda</taxon>
        <taxon>Chromadorea</taxon>
        <taxon>Rhabditida</taxon>
        <taxon>Rhabditina</taxon>
        <taxon>Rhabditomorpha</taxon>
        <taxon>Rhabditoidea</taxon>
        <taxon>Rhabditidae</taxon>
        <taxon>Peloderinae</taxon>
        <taxon>Caenorhabditis</taxon>
    </lineage>
</organism>
<evidence type="ECO:0000313" key="2">
    <source>
        <dbReference type="Proteomes" id="UP000216624"/>
    </source>
</evidence>
<feature type="non-terminal residue" evidence="1">
    <location>
        <position position="1"/>
    </location>
</feature>
<protein>
    <submittedName>
        <fullName evidence="1">Uncharacterized protein</fullName>
    </submittedName>
</protein>
<dbReference type="GO" id="GO:0007094">
    <property type="term" value="P:mitotic spindle assembly checkpoint signaling"/>
    <property type="evidence" value="ECO:0007669"/>
    <property type="project" value="EnsemblMetazoa"/>
</dbReference>
<dbReference type="GO" id="GO:0008608">
    <property type="term" value="P:attachment of spindle microtubules to kinetochore"/>
    <property type="evidence" value="ECO:0007669"/>
    <property type="project" value="EnsemblMetazoa"/>
</dbReference>